<evidence type="ECO:0000313" key="1">
    <source>
        <dbReference type="EnsemblPlants" id="Kaladp0515s0088.1.v1.1"/>
    </source>
</evidence>
<sequence length="112" mass="12184">MDKNGDNGSAMEKPVKELVLNPAVEDISSESLPVHASTYGEVNMEASIYADDVIRAGGFGTTDDINSFLPVASDSTDFEASLRNARGYEEQQQEIHRYGLGWTDPKVGNECL</sequence>
<dbReference type="PANTHER" id="PTHR37250">
    <property type="entry name" value="OS05G0496000 PROTEIN"/>
    <property type="match status" value="1"/>
</dbReference>
<accession>A0A7N0VC73</accession>
<keyword evidence="2" id="KW-1185">Reference proteome</keyword>
<dbReference type="PANTHER" id="PTHR37250:SF1">
    <property type="entry name" value="OS05G0496000 PROTEIN"/>
    <property type="match status" value="1"/>
</dbReference>
<dbReference type="AlphaFoldDB" id="A0A7N0VC73"/>
<reference evidence="1" key="1">
    <citation type="submission" date="2021-01" db="UniProtKB">
        <authorList>
            <consortium name="EnsemblPlants"/>
        </authorList>
    </citation>
    <scope>IDENTIFICATION</scope>
</reference>
<evidence type="ECO:0000313" key="2">
    <source>
        <dbReference type="Proteomes" id="UP000594263"/>
    </source>
</evidence>
<protein>
    <submittedName>
        <fullName evidence="1">Uncharacterized protein</fullName>
    </submittedName>
</protein>
<organism evidence="1 2">
    <name type="scientific">Kalanchoe fedtschenkoi</name>
    <name type="common">Lavender scallops</name>
    <name type="synonym">South American air plant</name>
    <dbReference type="NCBI Taxonomy" id="63787"/>
    <lineage>
        <taxon>Eukaryota</taxon>
        <taxon>Viridiplantae</taxon>
        <taxon>Streptophyta</taxon>
        <taxon>Embryophyta</taxon>
        <taxon>Tracheophyta</taxon>
        <taxon>Spermatophyta</taxon>
        <taxon>Magnoliopsida</taxon>
        <taxon>eudicotyledons</taxon>
        <taxon>Gunneridae</taxon>
        <taxon>Pentapetalae</taxon>
        <taxon>Saxifragales</taxon>
        <taxon>Crassulaceae</taxon>
        <taxon>Kalanchoe</taxon>
    </lineage>
</organism>
<dbReference type="Gramene" id="Kaladp0515s0088.1.v1.1">
    <property type="protein sequence ID" value="Kaladp0515s0088.1.v1.1"/>
    <property type="gene ID" value="Kaladp0515s0088.v1.1"/>
</dbReference>
<dbReference type="Proteomes" id="UP000594263">
    <property type="component" value="Unplaced"/>
</dbReference>
<proteinExistence type="predicted"/>
<dbReference type="EnsemblPlants" id="Kaladp0515s0088.1.v1.1">
    <property type="protein sequence ID" value="Kaladp0515s0088.1.v1.1"/>
    <property type="gene ID" value="Kaladp0515s0088.v1.1"/>
</dbReference>
<dbReference type="OMA" id="MEASIYA"/>
<name>A0A7N0VC73_KALFE</name>